<comment type="subcellular location">
    <subcellularLocation>
        <location evidence="1">Cell membrane</location>
        <topology evidence="1">Multi-pass membrane protein</topology>
    </subcellularLocation>
</comment>
<keyword evidence="3 6" id="KW-0812">Transmembrane</keyword>
<gene>
    <name evidence="7" type="ORF">TPE_0018</name>
</gene>
<reference evidence="7 8" key="1">
    <citation type="journal article" date="2013" name="PLoS ONE">
        <title>Genome-Wide Relatedness of Treponema pedis, from Gingiva and Necrotic Skin Lesions of Pigs, with the Human Oral Pathogen Treponema denticola.</title>
        <authorList>
            <person name="Svartstrom O."/>
            <person name="Mushtaq M."/>
            <person name="Pringle M."/>
            <person name="Segerman B."/>
        </authorList>
    </citation>
    <scope>NUCLEOTIDE SEQUENCE [LARGE SCALE GENOMIC DNA]</scope>
    <source>
        <strain evidence="7">T A4</strain>
    </source>
</reference>
<feature type="transmembrane region" description="Helical" evidence="6">
    <location>
        <begin position="393"/>
        <end position="411"/>
    </location>
</feature>
<dbReference type="KEGG" id="tped:TPE_0018"/>
<dbReference type="GO" id="GO:0015920">
    <property type="term" value="P:lipopolysaccharide transport"/>
    <property type="evidence" value="ECO:0007669"/>
    <property type="project" value="TreeGrafter"/>
</dbReference>
<accession>S6A2B2</accession>
<sequence>MHLFNPEHTVFFKYFHFLPLLTVTEKRRIILLLKITVRIMGKIQFKNKIIFMYIFKELLLYFAVSFLFFFFIFFVNQILLMAEEILSKKAPVKDVLLLLFYSLPFIIATTAPYAALVGTLMCLGRFSADYEFISMNALGISSSFILIPVCAVGLLISVGSFITNDILIPSGTIKFNEVLYNIASSTPALELESYSIKRNENSVVVTGLIKDKTVHNLLIIDSSQKDVKRYLSAAKTNVEKSNDTAIIMQLEMLNPRLLNLDANDASKFDTVYGESIIYNVLAKDVAPKFISSGGPDKMTSRDLIKDIREKRSNPDTDERYLNIYVMELHRKFAVPFGALFFVLLAVAISRSGKTYDQSIGFIVGLLISVAYWAFLIGGQMLCLEADVNINGAFVMWFPNILLAAVTVILTIRRAFK</sequence>
<evidence type="ECO:0000256" key="6">
    <source>
        <dbReference type="SAM" id="Phobius"/>
    </source>
</evidence>
<feature type="transmembrane region" description="Helical" evidence="6">
    <location>
        <begin position="58"/>
        <end position="79"/>
    </location>
</feature>
<keyword evidence="8" id="KW-1185">Reference proteome</keyword>
<dbReference type="Proteomes" id="UP000015620">
    <property type="component" value="Chromosome"/>
</dbReference>
<evidence type="ECO:0000256" key="2">
    <source>
        <dbReference type="ARBA" id="ARBA00022475"/>
    </source>
</evidence>
<evidence type="ECO:0000313" key="7">
    <source>
        <dbReference type="EMBL" id="AGT42521.1"/>
    </source>
</evidence>
<organism evidence="7 8">
    <name type="scientific">Treponema pedis str. T A4</name>
    <dbReference type="NCBI Taxonomy" id="1291379"/>
    <lineage>
        <taxon>Bacteria</taxon>
        <taxon>Pseudomonadati</taxon>
        <taxon>Spirochaetota</taxon>
        <taxon>Spirochaetia</taxon>
        <taxon>Spirochaetales</taxon>
        <taxon>Treponemataceae</taxon>
        <taxon>Treponema</taxon>
    </lineage>
</organism>
<dbReference type="AlphaFoldDB" id="S6A2B2"/>
<evidence type="ECO:0000256" key="4">
    <source>
        <dbReference type="ARBA" id="ARBA00022989"/>
    </source>
</evidence>
<dbReference type="STRING" id="1291379.TPE_0018"/>
<feature type="transmembrane region" description="Helical" evidence="6">
    <location>
        <begin position="361"/>
        <end position="381"/>
    </location>
</feature>
<dbReference type="Pfam" id="PF03739">
    <property type="entry name" value="LptF_LptG"/>
    <property type="match status" value="1"/>
</dbReference>
<keyword evidence="5 6" id="KW-0472">Membrane</keyword>
<keyword evidence="4 6" id="KW-1133">Transmembrane helix</keyword>
<proteinExistence type="predicted"/>
<protein>
    <submittedName>
        <fullName evidence="7">YjgP/YjgQ family permease</fullName>
    </submittedName>
</protein>
<evidence type="ECO:0000256" key="1">
    <source>
        <dbReference type="ARBA" id="ARBA00004651"/>
    </source>
</evidence>
<feature type="transmembrane region" description="Helical" evidence="6">
    <location>
        <begin position="332"/>
        <end position="349"/>
    </location>
</feature>
<feature type="transmembrane region" description="Helical" evidence="6">
    <location>
        <begin position="135"/>
        <end position="162"/>
    </location>
</feature>
<dbReference type="PATRIC" id="fig|1291379.3.peg.17"/>
<dbReference type="PANTHER" id="PTHR33529">
    <property type="entry name" value="SLR0882 PROTEIN-RELATED"/>
    <property type="match status" value="1"/>
</dbReference>
<dbReference type="HOGENOM" id="CLU_028799_3_0_12"/>
<feature type="transmembrane region" description="Helical" evidence="6">
    <location>
        <begin position="99"/>
        <end position="123"/>
    </location>
</feature>
<keyword evidence="2" id="KW-1003">Cell membrane</keyword>
<dbReference type="InterPro" id="IPR005495">
    <property type="entry name" value="LptG/LptF_permease"/>
</dbReference>
<evidence type="ECO:0000313" key="8">
    <source>
        <dbReference type="Proteomes" id="UP000015620"/>
    </source>
</evidence>
<dbReference type="PANTHER" id="PTHR33529:SF6">
    <property type="entry name" value="YJGP_YJGQ FAMILY PERMEASE"/>
    <property type="match status" value="1"/>
</dbReference>
<dbReference type="EMBL" id="CP004120">
    <property type="protein sequence ID" value="AGT42521.1"/>
    <property type="molecule type" value="Genomic_DNA"/>
</dbReference>
<name>S6A2B2_9SPIR</name>
<feature type="transmembrane region" description="Helical" evidence="6">
    <location>
        <begin position="14"/>
        <end position="37"/>
    </location>
</feature>
<evidence type="ECO:0000256" key="5">
    <source>
        <dbReference type="ARBA" id="ARBA00023136"/>
    </source>
</evidence>
<dbReference type="GO" id="GO:0043190">
    <property type="term" value="C:ATP-binding cassette (ABC) transporter complex"/>
    <property type="evidence" value="ECO:0007669"/>
    <property type="project" value="TreeGrafter"/>
</dbReference>
<evidence type="ECO:0000256" key="3">
    <source>
        <dbReference type="ARBA" id="ARBA00022692"/>
    </source>
</evidence>